<reference evidence="1" key="2">
    <citation type="journal article" date="2015" name="Fish Shellfish Immunol.">
        <title>Early steps in the European eel (Anguilla anguilla)-Vibrio vulnificus interaction in the gills: Role of the RtxA13 toxin.</title>
        <authorList>
            <person name="Callol A."/>
            <person name="Pajuelo D."/>
            <person name="Ebbesson L."/>
            <person name="Teles M."/>
            <person name="MacKenzie S."/>
            <person name="Amaro C."/>
        </authorList>
    </citation>
    <scope>NUCLEOTIDE SEQUENCE</scope>
</reference>
<sequence>MHVCGVVYRNVCMCVRTGVFVSDPMCERLCIESSLLHTCACCSVLKPVCTTGLNWRNSGES</sequence>
<accession>A0A0E9QUQ7</accession>
<name>A0A0E9QUQ7_ANGAN</name>
<organism evidence="1">
    <name type="scientific">Anguilla anguilla</name>
    <name type="common">European freshwater eel</name>
    <name type="synonym">Muraena anguilla</name>
    <dbReference type="NCBI Taxonomy" id="7936"/>
    <lineage>
        <taxon>Eukaryota</taxon>
        <taxon>Metazoa</taxon>
        <taxon>Chordata</taxon>
        <taxon>Craniata</taxon>
        <taxon>Vertebrata</taxon>
        <taxon>Euteleostomi</taxon>
        <taxon>Actinopterygii</taxon>
        <taxon>Neopterygii</taxon>
        <taxon>Teleostei</taxon>
        <taxon>Anguilliformes</taxon>
        <taxon>Anguillidae</taxon>
        <taxon>Anguilla</taxon>
    </lineage>
</organism>
<protein>
    <submittedName>
        <fullName evidence="1">Uncharacterized protein</fullName>
    </submittedName>
</protein>
<evidence type="ECO:0000313" key="1">
    <source>
        <dbReference type="EMBL" id="JAH19813.1"/>
    </source>
</evidence>
<dbReference type="AlphaFoldDB" id="A0A0E9QUQ7"/>
<dbReference type="EMBL" id="GBXM01088764">
    <property type="protein sequence ID" value="JAH19813.1"/>
    <property type="molecule type" value="Transcribed_RNA"/>
</dbReference>
<reference evidence="1" key="1">
    <citation type="submission" date="2014-11" db="EMBL/GenBank/DDBJ databases">
        <authorList>
            <person name="Amaro Gonzalez C."/>
        </authorList>
    </citation>
    <scope>NUCLEOTIDE SEQUENCE</scope>
</reference>
<proteinExistence type="predicted"/>